<evidence type="ECO:0000256" key="4">
    <source>
        <dbReference type="ARBA" id="ARBA00022801"/>
    </source>
</evidence>
<comment type="catalytic activity">
    <reaction evidence="6">
        <text>Exonucleolytic cleavage in either 5'- to 3'- or 3'- to 5'-direction to yield nucleoside 5'-phosphates.</text>
        <dbReference type="EC" id="3.1.11.6"/>
    </reaction>
</comment>
<dbReference type="NCBIfam" id="TIGR01280">
    <property type="entry name" value="xseB"/>
    <property type="match status" value="1"/>
</dbReference>
<keyword evidence="3 6" id="KW-0540">Nuclease</keyword>
<comment type="similarity">
    <text evidence="1 6">Belongs to the XseB family.</text>
</comment>
<dbReference type="InterPro" id="IPR037004">
    <property type="entry name" value="Exonuc_VII_ssu_sf"/>
</dbReference>
<keyword evidence="2 6" id="KW-0963">Cytoplasm</keyword>
<dbReference type="EMBL" id="AAXW01000105">
    <property type="protein sequence ID" value="EAZ88123.1"/>
    <property type="molecule type" value="Genomic_DNA"/>
</dbReference>
<dbReference type="HAMAP" id="MF_00337">
    <property type="entry name" value="Exonuc_7_S"/>
    <property type="match status" value="1"/>
</dbReference>
<reference evidence="7 8" key="1">
    <citation type="submission" date="2007-03" db="EMBL/GenBank/DDBJ databases">
        <authorList>
            <person name="Stal L."/>
            <person name="Ferriera S."/>
            <person name="Johnson J."/>
            <person name="Kravitz S."/>
            <person name="Beeson K."/>
            <person name="Sutton G."/>
            <person name="Rogers Y.-H."/>
            <person name="Friedman R."/>
            <person name="Frazier M."/>
            <person name="Venter J.C."/>
        </authorList>
    </citation>
    <scope>NUCLEOTIDE SEQUENCE [LARGE SCALE GENOMIC DNA]</scope>
    <source>
        <strain evidence="7 8">CCY0110</strain>
    </source>
</reference>
<dbReference type="PANTHER" id="PTHR34137">
    <property type="entry name" value="EXODEOXYRIBONUCLEASE 7 SMALL SUBUNIT"/>
    <property type="match status" value="1"/>
</dbReference>
<organism evidence="7 8">
    <name type="scientific">Crocosphaera chwakensis CCY0110</name>
    <dbReference type="NCBI Taxonomy" id="391612"/>
    <lineage>
        <taxon>Bacteria</taxon>
        <taxon>Bacillati</taxon>
        <taxon>Cyanobacteriota</taxon>
        <taxon>Cyanophyceae</taxon>
        <taxon>Oscillatoriophycideae</taxon>
        <taxon>Chroococcales</taxon>
        <taxon>Aphanothecaceae</taxon>
        <taxon>Crocosphaera</taxon>
        <taxon>Crocosphaera chwakensis</taxon>
    </lineage>
</organism>
<dbReference type="GO" id="GO:0006308">
    <property type="term" value="P:DNA catabolic process"/>
    <property type="evidence" value="ECO:0007669"/>
    <property type="project" value="UniProtKB-UniRule"/>
</dbReference>
<evidence type="ECO:0000256" key="1">
    <source>
        <dbReference type="ARBA" id="ARBA00009998"/>
    </source>
</evidence>
<dbReference type="PANTHER" id="PTHR34137:SF1">
    <property type="entry name" value="EXODEOXYRIBONUCLEASE 7 SMALL SUBUNIT"/>
    <property type="match status" value="1"/>
</dbReference>
<dbReference type="AlphaFoldDB" id="A3IZI2"/>
<dbReference type="GO" id="GO:0008855">
    <property type="term" value="F:exodeoxyribonuclease VII activity"/>
    <property type="evidence" value="ECO:0007669"/>
    <property type="project" value="UniProtKB-UniRule"/>
</dbReference>
<dbReference type="InterPro" id="IPR003761">
    <property type="entry name" value="Exonuc_VII_S"/>
</dbReference>
<dbReference type="Proteomes" id="UP000003781">
    <property type="component" value="Unassembled WGS sequence"/>
</dbReference>
<dbReference type="SUPFAM" id="SSF116842">
    <property type="entry name" value="XseB-like"/>
    <property type="match status" value="1"/>
</dbReference>
<keyword evidence="4 6" id="KW-0378">Hydrolase</keyword>
<comment type="subcellular location">
    <subcellularLocation>
        <location evidence="6">Cytoplasm</location>
    </subcellularLocation>
</comment>
<comment type="subunit">
    <text evidence="6">Heterooligomer composed of large and small subunits.</text>
</comment>
<evidence type="ECO:0000256" key="3">
    <source>
        <dbReference type="ARBA" id="ARBA00022722"/>
    </source>
</evidence>
<dbReference type="EC" id="3.1.11.6" evidence="6"/>
<dbReference type="GO" id="GO:0009318">
    <property type="term" value="C:exodeoxyribonuclease VII complex"/>
    <property type="evidence" value="ECO:0007669"/>
    <property type="project" value="UniProtKB-UniRule"/>
</dbReference>
<keyword evidence="8" id="KW-1185">Reference proteome</keyword>
<dbReference type="eggNOG" id="COG1722">
    <property type="taxonomic scope" value="Bacteria"/>
</dbReference>
<dbReference type="OrthoDB" id="427334at2"/>
<name>A3IZI2_9CHRO</name>
<dbReference type="Pfam" id="PF02609">
    <property type="entry name" value="Exonuc_VII_S"/>
    <property type="match status" value="1"/>
</dbReference>
<evidence type="ECO:0000313" key="8">
    <source>
        <dbReference type="Proteomes" id="UP000003781"/>
    </source>
</evidence>
<evidence type="ECO:0000256" key="6">
    <source>
        <dbReference type="HAMAP-Rule" id="MF_00337"/>
    </source>
</evidence>
<comment type="function">
    <text evidence="6">Bidirectionally degrades single-stranded DNA into large acid-insoluble oligonucleotides, which are then degraded further into small acid-soluble oligonucleotides.</text>
</comment>
<dbReference type="PIRSF" id="PIRSF006488">
    <property type="entry name" value="Exonuc_VII_S"/>
    <property type="match status" value="1"/>
</dbReference>
<proteinExistence type="inferred from homology"/>
<comment type="caution">
    <text evidence="7">The sequence shown here is derived from an EMBL/GenBank/DDBJ whole genome shotgun (WGS) entry which is preliminary data.</text>
</comment>
<dbReference type="RefSeq" id="WP_008278799.1">
    <property type="nucleotide sequence ID" value="NZ_AAXW01000105.1"/>
</dbReference>
<dbReference type="GO" id="GO:0005829">
    <property type="term" value="C:cytosol"/>
    <property type="evidence" value="ECO:0007669"/>
    <property type="project" value="TreeGrafter"/>
</dbReference>
<keyword evidence="5 6" id="KW-0269">Exonuclease</keyword>
<accession>A3IZI2</accession>
<evidence type="ECO:0000313" key="7">
    <source>
        <dbReference type="EMBL" id="EAZ88123.1"/>
    </source>
</evidence>
<dbReference type="Gene3D" id="1.10.287.1040">
    <property type="entry name" value="Exonuclease VII, small subunit"/>
    <property type="match status" value="1"/>
</dbReference>
<sequence length="72" mass="8359">MDSTSIPNDWDYETAISSVEEIINNIESGNLPLENVFQEFEVAVQEINQCEQFLNQGMEKMELLIETLEEEF</sequence>
<gene>
    <name evidence="6" type="primary">xseB</name>
    <name evidence="7" type="ORF">CY0110_14625</name>
</gene>
<evidence type="ECO:0000256" key="2">
    <source>
        <dbReference type="ARBA" id="ARBA00022490"/>
    </source>
</evidence>
<protein>
    <recommendedName>
        <fullName evidence="6">Exodeoxyribonuclease 7 small subunit</fullName>
        <ecNumber evidence="6">3.1.11.6</ecNumber>
    </recommendedName>
    <alternativeName>
        <fullName evidence="6">Exodeoxyribonuclease VII small subunit</fullName>
        <shortName evidence="6">Exonuclease VII small subunit</shortName>
    </alternativeName>
</protein>
<evidence type="ECO:0000256" key="5">
    <source>
        <dbReference type="ARBA" id="ARBA00022839"/>
    </source>
</evidence>